<evidence type="ECO:0000313" key="1">
    <source>
        <dbReference type="EMBL" id="KRY74943.1"/>
    </source>
</evidence>
<gene>
    <name evidence="1" type="ORF">T4A_7924</name>
</gene>
<reference evidence="1 2" key="1">
    <citation type="submission" date="2015-01" db="EMBL/GenBank/DDBJ databases">
        <title>Evolution of Trichinella species and genotypes.</title>
        <authorList>
            <person name="Korhonen P.K."/>
            <person name="Edoardo P."/>
            <person name="Giuseppe L.R."/>
            <person name="Gasser R.B."/>
        </authorList>
    </citation>
    <scope>NUCLEOTIDE SEQUENCE [LARGE SCALE GENOMIC DNA]</scope>
    <source>
        <strain evidence="1">ISS13</strain>
    </source>
</reference>
<protein>
    <submittedName>
        <fullName evidence="1">Uncharacterized protein</fullName>
    </submittedName>
</protein>
<organism evidence="1 2">
    <name type="scientific">Trichinella pseudospiralis</name>
    <name type="common">Parasitic roundworm</name>
    <dbReference type="NCBI Taxonomy" id="6337"/>
    <lineage>
        <taxon>Eukaryota</taxon>
        <taxon>Metazoa</taxon>
        <taxon>Ecdysozoa</taxon>
        <taxon>Nematoda</taxon>
        <taxon>Enoplea</taxon>
        <taxon>Dorylaimia</taxon>
        <taxon>Trichinellida</taxon>
        <taxon>Trichinellidae</taxon>
        <taxon>Trichinella</taxon>
    </lineage>
</organism>
<name>A0A0V1EMB6_TRIPS</name>
<comment type="caution">
    <text evidence="1">The sequence shown here is derived from an EMBL/GenBank/DDBJ whole genome shotgun (WGS) entry which is preliminary data.</text>
</comment>
<proteinExistence type="predicted"/>
<accession>A0A0V1EMB6</accession>
<dbReference type="EMBL" id="JYDR01000021">
    <property type="protein sequence ID" value="KRY74943.1"/>
    <property type="molecule type" value="Genomic_DNA"/>
</dbReference>
<sequence length="85" mass="9785">MNNERAICVVTLKKYLHKGKQIQYIAMSAEGMSSTIILLFNTIYCRLPMLYNNVHIILGKTEPSFYRIFIISYHVVNDGKLGRST</sequence>
<dbReference type="Proteomes" id="UP000054632">
    <property type="component" value="Unassembled WGS sequence"/>
</dbReference>
<dbReference type="AlphaFoldDB" id="A0A0V1EMB6"/>
<evidence type="ECO:0000313" key="2">
    <source>
        <dbReference type="Proteomes" id="UP000054632"/>
    </source>
</evidence>